<feature type="non-terminal residue" evidence="2">
    <location>
        <position position="69"/>
    </location>
</feature>
<feature type="domain" description="AMP-binding enzyme C-terminal" evidence="1">
    <location>
        <begin position="12"/>
        <end position="69"/>
    </location>
</feature>
<reference evidence="2 3" key="1">
    <citation type="submission" date="2017-03" db="EMBL/GenBank/DDBJ databases">
        <title>Genome Survey of Euroglyphus maynei.</title>
        <authorList>
            <person name="Arlian L.G."/>
            <person name="Morgan M.S."/>
            <person name="Rider S.D."/>
        </authorList>
    </citation>
    <scope>NUCLEOTIDE SEQUENCE [LARGE SCALE GENOMIC DNA]</scope>
    <source>
        <strain evidence="2">Arlian Lab</strain>
        <tissue evidence="2">Whole body</tissue>
    </source>
</reference>
<dbReference type="InterPro" id="IPR025110">
    <property type="entry name" value="AMP-bd_C"/>
</dbReference>
<dbReference type="Pfam" id="PF13193">
    <property type="entry name" value="AMP-binding_C"/>
    <property type="match status" value="1"/>
</dbReference>
<dbReference type="EMBL" id="MUJZ01013129">
    <property type="protein sequence ID" value="OTF81534.1"/>
    <property type="molecule type" value="Genomic_DNA"/>
</dbReference>
<dbReference type="GO" id="GO:0006085">
    <property type="term" value="P:acetyl-CoA biosynthetic process"/>
    <property type="evidence" value="ECO:0007669"/>
    <property type="project" value="TreeGrafter"/>
</dbReference>
<dbReference type="SUPFAM" id="SSF56801">
    <property type="entry name" value="Acetyl-CoA synthetase-like"/>
    <property type="match status" value="1"/>
</dbReference>
<evidence type="ECO:0000313" key="2">
    <source>
        <dbReference type="EMBL" id="OTF81534.1"/>
    </source>
</evidence>
<dbReference type="Gene3D" id="3.30.300.30">
    <property type="match status" value="1"/>
</dbReference>
<sequence>MNISGHLLSSAEVEAALLNDKRLSEAAAVSMPHPVKGEAICAFIVLKQGYTVFDFAFQNELLSIVRQEI</sequence>
<proteinExistence type="predicted"/>
<protein>
    <recommendedName>
        <fullName evidence="1">AMP-binding enzyme C-terminal domain-containing protein</fullName>
    </recommendedName>
</protein>
<dbReference type="PANTHER" id="PTHR24095:SF14">
    <property type="entry name" value="ACETYL-COENZYME A SYNTHETASE 1"/>
    <property type="match status" value="1"/>
</dbReference>
<dbReference type="PANTHER" id="PTHR24095">
    <property type="entry name" value="ACETYL-COENZYME A SYNTHETASE"/>
    <property type="match status" value="1"/>
</dbReference>
<dbReference type="Proteomes" id="UP000194236">
    <property type="component" value="Unassembled WGS sequence"/>
</dbReference>
<dbReference type="GO" id="GO:0003987">
    <property type="term" value="F:acetate-CoA ligase activity"/>
    <property type="evidence" value="ECO:0007669"/>
    <property type="project" value="TreeGrafter"/>
</dbReference>
<gene>
    <name evidence="2" type="ORF">BLA29_015016</name>
</gene>
<accession>A0A1Y3BNE8</accession>
<keyword evidence="3" id="KW-1185">Reference proteome</keyword>
<dbReference type="InterPro" id="IPR045851">
    <property type="entry name" value="AMP-bd_C_sf"/>
</dbReference>
<evidence type="ECO:0000313" key="3">
    <source>
        <dbReference type="Proteomes" id="UP000194236"/>
    </source>
</evidence>
<comment type="caution">
    <text evidence="2">The sequence shown here is derived from an EMBL/GenBank/DDBJ whole genome shotgun (WGS) entry which is preliminary data.</text>
</comment>
<dbReference type="AlphaFoldDB" id="A0A1Y3BNE8"/>
<organism evidence="2 3">
    <name type="scientific">Euroglyphus maynei</name>
    <name type="common">Mayne's house dust mite</name>
    <dbReference type="NCBI Taxonomy" id="6958"/>
    <lineage>
        <taxon>Eukaryota</taxon>
        <taxon>Metazoa</taxon>
        <taxon>Ecdysozoa</taxon>
        <taxon>Arthropoda</taxon>
        <taxon>Chelicerata</taxon>
        <taxon>Arachnida</taxon>
        <taxon>Acari</taxon>
        <taxon>Acariformes</taxon>
        <taxon>Sarcoptiformes</taxon>
        <taxon>Astigmata</taxon>
        <taxon>Psoroptidia</taxon>
        <taxon>Analgoidea</taxon>
        <taxon>Pyroglyphidae</taxon>
        <taxon>Pyroglyphinae</taxon>
        <taxon>Euroglyphus</taxon>
    </lineage>
</organism>
<name>A0A1Y3BNE8_EURMA</name>
<evidence type="ECO:0000259" key="1">
    <source>
        <dbReference type="Pfam" id="PF13193"/>
    </source>
</evidence>